<evidence type="ECO:0000313" key="8">
    <source>
        <dbReference type="WBParaSite" id="HPLM_0002013701-mRNA-1"/>
    </source>
</evidence>
<evidence type="ECO:0000256" key="1">
    <source>
        <dbReference type="ARBA" id="ARBA00004141"/>
    </source>
</evidence>
<evidence type="ECO:0000256" key="3">
    <source>
        <dbReference type="ARBA" id="ARBA00022989"/>
    </source>
</evidence>
<dbReference type="PIRSF" id="PIRSF006060">
    <property type="entry name" value="AA_transporter"/>
    <property type="match status" value="1"/>
</dbReference>
<sequence length="442" mass="48474">MTRKEVNQLGVLGATSYIIGSVIGSGIFVSPKGILQYTGSVGLSLIIWVASAFLAALNAINYIELGTSIPESGAEFAYISYVEWYPVAFSFLWLTSIIESSCSGAALALTFGQYIMEAVTPIACLDDDKRKTAELLLAYGILLSTSLLNMFSLSRFAGRIQFVSMAAKIAALIMIISIGLFYMIFKGDTQHFSKDYIFKDSDWSVSQIVLALYQGNWAYAGYTILNYGMEDIQIKNFKSYVELKSVFVFSHFTSLFRTIPVAVLGGLLVTALIYVLANIAYFAVLTPQQILDSSAVATTFAQQTIGSFSYAMPALIGFLMLGSVNAEIFAWSRYLLAGSRRGMMPSLWSLIHPDNDSPRPAVFTHTILCMVFCLIGNVYTLVNYLTVVALLSTMFSLAALILIKWRNIPVSANAVKDWIVAFSCTKDVGISPHSTTHGYLSY</sequence>
<name>A0A0N4X6Z5_HAEPC</name>
<keyword evidence="4 5" id="KW-0472">Membrane</keyword>
<dbReference type="PANTHER" id="PTHR11785">
    <property type="entry name" value="AMINO ACID TRANSPORTER"/>
    <property type="match status" value="1"/>
</dbReference>
<accession>A0A0N4X6Z5</accession>
<dbReference type="InterPro" id="IPR050598">
    <property type="entry name" value="AminoAcid_Transporter"/>
</dbReference>
<feature type="transmembrane region" description="Helical" evidence="5">
    <location>
        <begin position="9"/>
        <end position="29"/>
    </location>
</feature>
<protein>
    <submittedName>
        <fullName evidence="8">Amino acid transporter</fullName>
    </submittedName>
</protein>
<proteinExistence type="predicted"/>
<dbReference type="OMA" id="NWAYAGY"/>
<dbReference type="PANTHER" id="PTHR11785:SF117">
    <property type="entry name" value="AMINO ACID TRANSPORTER"/>
    <property type="match status" value="1"/>
</dbReference>
<dbReference type="WBParaSite" id="HPLM_0002013701-mRNA-1">
    <property type="protein sequence ID" value="HPLM_0002013701-mRNA-1"/>
    <property type="gene ID" value="HPLM_0002013701"/>
</dbReference>
<feature type="transmembrane region" description="Helical" evidence="5">
    <location>
        <begin position="384"/>
        <end position="403"/>
    </location>
</feature>
<dbReference type="GO" id="GO:0016020">
    <property type="term" value="C:membrane"/>
    <property type="evidence" value="ECO:0007669"/>
    <property type="project" value="UniProtKB-SubCell"/>
</dbReference>
<comment type="subcellular location">
    <subcellularLocation>
        <location evidence="1">Membrane</location>
        <topology evidence="1">Multi-pass membrane protein</topology>
    </subcellularLocation>
</comment>
<feature type="transmembrane region" description="Helical" evidence="5">
    <location>
        <begin position="165"/>
        <end position="185"/>
    </location>
</feature>
<feature type="transmembrane region" description="Helical" evidence="5">
    <location>
        <begin position="261"/>
        <end position="284"/>
    </location>
</feature>
<evidence type="ECO:0000313" key="7">
    <source>
        <dbReference type="Proteomes" id="UP000268014"/>
    </source>
</evidence>
<gene>
    <name evidence="6" type="ORF">HPLM_LOCUS20129</name>
</gene>
<feature type="transmembrane region" description="Helical" evidence="5">
    <location>
        <begin position="135"/>
        <end position="153"/>
    </location>
</feature>
<keyword evidence="2 5" id="KW-0812">Transmembrane</keyword>
<reference evidence="6 7" key="2">
    <citation type="submission" date="2018-11" db="EMBL/GenBank/DDBJ databases">
        <authorList>
            <consortium name="Pathogen Informatics"/>
        </authorList>
    </citation>
    <scope>NUCLEOTIDE SEQUENCE [LARGE SCALE GENOMIC DNA]</scope>
    <source>
        <strain evidence="6 7">MHpl1</strain>
    </source>
</reference>
<evidence type="ECO:0000256" key="5">
    <source>
        <dbReference type="SAM" id="Phobius"/>
    </source>
</evidence>
<evidence type="ECO:0000256" key="4">
    <source>
        <dbReference type="ARBA" id="ARBA00023136"/>
    </source>
</evidence>
<dbReference type="Pfam" id="PF13520">
    <property type="entry name" value="AA_permease_2"/>
    <property type="match status" value="1"/>
</dbReference>
<evidence type="ECO:0000256" key="2">
    <source>
        <dbReference type="ARBA" id="ARBA00022692"/>
    </source>
</evidence>
<keyword evidence="7" id="KW-1185">Reference proteome</keyword>
<dbReference type="AlphaFoldDB" id="A0A0N4X6Z5"/>
<reference evidence="8" key="1">
    <citation type="submission" date="2017-02" db="UniProtKB">
        <authorList>
            <consortium name="WormBaseParasite"/>
        </authorList>
    </citation>
    <scope>IDENTIFICATION</scope>
</reference>
<dbReference type="GO" id="GO:0015179">
    <property type="term" value="F:L-amino acid transmembrane transporter activity"/>
    <property type="evidence" value="ECO:0007669"/>
    <property type="project" value="TreeGrafter"/>
</dbReference>
<keyword evidence="3 5" id="KW-1133">Transmembrane helix</keyword>
<dbReference type="EMBL" id="UZAF01021880">
    <property type="protein sequence ID" value="VDO81634.1"/>
    <property type="molecule type" value="Genomic_DNA"/>
</dbReference>
<feature type="transmembrane region" description="Helical" evidence="5">
    <location>
        <begin position="314"/>
        <end position="336"/>
    </location>
</feature>
<dbReference type="Gene3D" id="1.20.1740.10">
    <property type="entry name" value="Amino acid/polyamine transporter I"/>
    <property type="match status" value="1"/>
</dbReference>
<dbReference type="OrthoDB" id="5982228at2759"/>
<evidence type="ECO:0000313" key="6">
    <source>
        <dbReference type="EMBL" id="VDO81634.1"/>
    </source>
</evidence>
<feature type="transmembrane region" description="Helical" evidence="5">
    <location>
        <begin position="205"/>
        <end position="225"/>
    </location>
</feature>
<dbReference type="STRING" id="6290.A0A0N4X6Z5"/>
<feature type="transmembrane region" description="Helical" evidence="5">
    <location>
        <begin position="41"/>
        <end position="63"/>
    </location>
</feature>
<feature type="transmembrane region" description="Helical" evidence="5">
    <location>
        <begin position="84"/>
        <end position="115"/>
    </location>
</feature>
<organism evidence="8">
    <name type="scientific">Haemonchus placei</name>
    <name type="common">Barber's pole worm</name>
    <dbReference type="NCBI Taxonomy" id="6290"/>
    <lineage>
        <taxon>Eukaryota</taxon>
        <taxon>Metazoa</taxon>
        <taxon>Ecdysozoa</taxon>
        <taxon>Nematoda</taxon>
        <taxon>Chromadorea</taxon>
        <taxon>Rhabditida</taxon>
        <taxon>Rhabditina</taxon>
        <taxon>Rhabditomorpha</taxon>
        <taxon>Strongyloidea</taxon>
        <taxon>Trichostrongylidae</taxon>
        <taxon>Haemonchus</taxon>
    </lineage>
</organism>
<dbReference type="Proteomes" id="UP000268014">
    <property type="component" value="Unassembled WGS sequence"/>
</dbReference>
<dbReference type="InterPro" id="IPR002293">
    <property type="entry name" value="AA/rel_permease1"/>
</dbReference>